<reference evidence="1" key="1">
    <citation type="submission" date="2021-08" db="EMBL/GenBank/DDBJ databases">
        <title>The first chromosome-level gecko genome reveals the dynamic sex chromosomes of Neotropical dwarf geckos (Sphaerodactylidae: Sphaerodactylus).</title>
        <authorList>
            <person name="Pinto B.J."/>
            <person name="Keating S.E."/>
            <person name="Gamble T."/>
        </authorList>
    </citation>
    <scope>NUCLEOTIDE SEQUENCE</scope>
    <source>
        <strain evidence="1">TG3544</strain>
    </source>
</reference>
<protein>
    <submittedName>
        <fullName evidence="1">Uncharacterized protein</fullName>
    </submittedName>
</protein>
<organism evidence="1 2">
    <name type="scientific">Sphaerodactylus townsendi</name>
    <dbReference type="NCBI Taxonomy" id="933632"/>
    <lineage>
        <taxon>Eukaryota</taxon>
        <taxon>Metazoa</taxon>
        <taxon>Chordata</taxon>
        <taxon>Craniata</taxon>
        <taxon>Vertebrata</taxon>
        <taxon>Euteleostomi</taxon>
        <taxon>Lepidosauria</taxon>
        <taxon>Squamata</taxon>
        <taxon>Bifurcata</taxon>
        <taxon>Gekkota</taxon>
        <taxon>Sphaerodactylidae</taxon>
        <taxon>Sphaerodactylus</taxon>
    </lineage>
</organism>
<comment type="caution">
    <text evidence="1">The sequence shown here is derived from an EMBL/GenBank/DDBJ whole genome shotgun (WGS) entry which is preliminary data.</text>
</comment>
<evidence type="ECO:0000313" key="1">
    <source>
        <dbReference type="EMBL" id="KAH8004902.1"/>
    </source>
</evidence>
<accession>A0ACB8FI24</accession>
<sequence>MPAGWILDWPAGAAWCSPKPHPPSLPSGCLLLWEEQEATLRKVGKVATMLAGQILDWSACTVFARPRLLSPALQLDQPGTVGPRRTAQDHQAAQDCCHPPPPAKARGHVSPTVESKRRLRPSMNCQQLEWEEASAALEQQPKSCAESGGGGGNGWETWWPSIGVDEKLKGRVGSRGLMPEERNKKEGRLRHDYTPNEQGRSRNQALS</sequence>
<proteinExistence type="predicted"/>
<dbReference type="EMBL" id="CM037617">
    <property type="protein sequence ID" value="KAH8004902.1"/>
    <property type="molecule type" value="Genomic_DNA"/>
</dbReference>
<dbReference type="Proteomes" id="UP000827872">
    <property type="component" value="Linkage Group LG04"/>
</dbReference>
<keyword evidence="2" id="KW-1185">Reference proteome</keyword>
<gene>
    <name evidence="1" type="ORF">K3G42_020849</name>
</gene>
<name>A0ACB8FI24_9SAUR</name>
<evidence type="ECO:0000313" key="2">
    <source>
        <dbReference type="Proteomes" id="UP000827872"/>
    </source>
</evidence>